<evidence type="ECO:0000313" key="2">
    <source>
        <dbReference type="Proteomes" id="UP000246073"/>
    </source>
</evidence>
<name>A0A2P9HE72_9HYPH</name>
<proteinExistence type="predicted"/>
<dbReference type="Proteomes" id="UP000246073">
    <property type="component" value="Unassembled WGS sequence"/>
</dbReference>
<dbReference type="AlphaFoldDB" id="A0A2P9HE72"/>
<accession>A0A2P9HE72</accession>
<reference evidence="2" key="1">
    <citation type="submission" date="2017-12" db="EMBL/GenBank/DDBJ databases">
        <authorList>
            <person name="Diaz M."/>
        </authorList>
    </citation>
    <scope>NUCLEOTIDE SEQUENCE [LARGE SCALE GENOMIC DNA]</scope>
    <source>
        <strain evidence="2">FI11154</strain>
    </source>
</reference>
<organism evidence="1 2">
    <name type="scientific">Ochrobactrum soli</name>
    <dbReference type="NCBI Taxonomy" id="2448455"/>
    <lineage>
        <taxon>Bacteria</taxon>
        <taxon>Pseudomonadati</taxon>
        <taxon>Pseudomonadota</taxon>
        <taxon>Alphaproteobacteria</taxon>
        <taxon>Hyphomicrobiales</taxon>
        <taxon>Brucellaceae</taxon>
        <taxon>Brucella/Ochrobactrum group</taxon>
        <taxon>Ochrobactrum</taxon>
    </lineage>
</organism>
<sequence length="56" mass="6270">MGYVAGKEYDASLVKLIIVLAAPKAETPGKDPKHFVLALMDVQRSLRAGRKYNLYY</sequence>
<dbReference type="EMBL" id="OOFM01000002">
    <property type="protein sequence ID" value="SPL62414.1"/>
    <property type="molecule type" value="Genomic_DNA"/>
</dbReference>
<evidence type="ECO:0000313" key="1">
    <source>
        <dbReference type="EMBL" id="SPL62414.1"/>
    </source>
</evidence>
<protein>
    <submittedName>
        <fullName evidence="1">Uncharacterized protein</fullName>
    </submittedName>
</protein>
<gene>
    <name evidence="1" type="ORF">OHAE_5482</name>
</gene>